<reference evidence="2 3" key="1">
    <citation type="submission" date="2024-04" db="EMBL/GenBank/DDBJ databases">
        <authorList>
            <person name="Rising A."/>
            <person name="Reimegard J."/>
            <person name="Sonavane S."/>
            <person name="Akerstrom W."/>
            <person name="Nylinder S."/>
            <person name="Hedman E."/>
            <person name="Kallberg Y."/>
        </authorList>
    </citation>
    <scope>NUCLEOTIDE SEQUENCE [LARGE SCALE GENOMIC DNA]</scope>
</reference>
<gene>
    <name evidence="2" type="ORF">LARSCL_LOCUS17253</name>
</gene>
<dbReference type="InterPro" id="IPR032979">
    <property type="entry name" value="ENGase"/>
</dbReference>
<dbReference type="GO" id="GO:0033925">
    <property type="term" value="F:mannosyl-glycoprotein endo-beta-N-acetylglucosaminidase activity"/>
    <property type="evidence" value="ECO:0007669"/>
    <property type="project" value="UniProtKB-EC"/>
</dbReference>
<protein>
    <recommendedName>
        <fullName evidence="1">Cytosolic endo-beta-N-acetylglucosaminidase TIM barrel domain-containing protein</fullName>
    </recommendedName>
</protein>
<proteinExistence type="predicted"/>
<accession>A0AAV2B6I5</accession>
<sequence>MQLVNIATYYNFDGWLINIENEVKPYQIPLLKYFVKSLTTKMHAYIPGSQVIWYDSVLKNGDLLWQNCLNDLNRLFFLNADAIFLDYHWNEEKLLLSKLQACDRGTDVYVGVDVFGRGKCFTEGGFSTEISVKEVRKHGLSVGIFAPGWVYECLEMKDFKENQFKFWGPLQDLIPPRVIEDLPYCSSFCPGFGNKMFRNGKVIDDKPWHNMNLQQPQPVYYSSTECSLSLYSDDAFNGGGCLCLSGNIINEEKTLEFNILKTSFCLENTCLVSYTFKPLVLNVDIGLCLSMISGQGTYKLHLLDLNNKKFSGSNSSLKCLTPAPLEQLLKTGYRVDQESFEQQTWIKRTYLLNLDDFSYHSIQNISVVAYCNKPLAESVSILFGELEVLPVYPIYNLMYEDLTCKYISDDSSMIEVECVLKWRHHSSIFCSDIYVQPLNEDKKFICTTNQSFYMIKCSIKSASEITVMLCPKTAGSEKLPIASIKIPLKM</sequence>
<evidence type="ECO:0000313" key="2">
    <source>
        <dbReference type="EMBL" id="CAL1291727.1"/>
    </source>
</evidence>
<keyword evidence="3" id="KW-1185">Reference proteome</keyword>
<evidence type="ECO:0000259" key="1">
    <source>
        <dbReference type="Pfam" id="PF03644"/>
    </source>
</evidence>
<dbReference type="Gene3D" id="3.20.20.80">
    <property type="entry name" value="Glycosidases"/>
    <property type="match status" value="1"/>
</dbReference>
<dbReference type="Pfam" id="PF03644">
    <property type="entry name" value="Glyco_hydro_85"/>
    <property type="match status" value="1"/>
</dbReference>
<dbReference type="InterPro" id="IPR005201">
    <property type="entry name" value="TIM_ENGase"/>
</dbReference>
<dbReference type="PANTHER" id="PTHR13246:SF1">
    <property type="entry name" value="CYTOSOLIC ENDO-BETA-N-ACETYLGLUCOSAMINIDASE"/>
    <property type="match status" value="1"/>
</dbReference>
<dbReference type="Gene3D" id="2.60.120.260">
    <property type="entry name" value="Galactose-binding domain-like"/>
    <property type="match status" value="1"/>
</dbReference>
<name>A0AAV2B6I5_9ARAC</name>
<evidence type="ECO:0000313" key="3">
    <source>
        <dbReference type="Proteomes" id="UP001497382"/>
    </source>
</evidence>
<feature type="domain" description="Cytosolic endo-beta-N-acetylglucosaminidase TIM barrel" evidence="1">
    <location>
        <begin position="2"/>
        <end position="195"/>
    </location>
</feature>
<comment type="caution">
    <text evidence="2">The sequence shown here is derived from an EMBL/GenBank/DDBJ whole genome shotgun (WGS) entry which is preliminary data.</text>
</comment>
<organism evidence="2 3">
    <name type="scientific">Larinioides sclopetarius</name>
    <dbReference type="NCBI Taxonomy" id="280406"/>
    <lineage>
        <taxon>Eukaryota</taxon>
        <taxon>Metazoa</taxon>
        <taxon>Ecdysozoa</taxon>
        <taxon>Arthropoda</taxon>
        <taxon>Chelicerata</taxon>
        <taxon>Arachnida</taxon>
        <taxon>Araneae</taxon>
        <taxon>Araneomorphae</taxon>
        <taxon>Entelegynae</taxon>
        <taxon>Araneoidea</taxon>
        <taxon>Araneidae</taxon>
        <taxon>Larinioides</taxon>
    </lineage>
</organism>
<dbReference type="AlphaFoldDB" id="A0AAV2B6I5"/>
<dbReference type="EMBL" id="CAXIEN010000291">
    <property type="protein sequence ID" value="CAL1291727.1"/>
    <property type="molecule type" value="Genomic_DNA"/>
</dbReference>
<dbReference type="PANTHER" id="PTHR13246">
    <property type="entry name" value="ENDO BETA N-ACETYLGLUCOSAMINIDASE"/>
    <property type="match status" value="1"/>
</dbReference>
<dbReference type="GO" id="GO:0005829">
    <property type="term" value="C:cytosol"/>
    <property type="evidence" value="ECO:0007669"/>
    <property type="project" value="UniProtKB-SubCell"/>
</dbReference>
<dbReference type="Proteomes" id="UP001497382">
    <property type="component" value="Unassembled WGS sequence"/>
</dbReference>